<gene>
    <name evidence="2" type="ORF">BJ971_004351</name>
</gene>
<dbReference type="Gene3D" id="1.25.40.10">
    <property type="entry name" value="Tetratricopeptide repeat domain"/>
    <property type="match status" value="1"/>
</dbReference>
<sequence length="1146" mass="122496">MNQRELSIRVLGGAELAVGGRPLVELASAKAAALLFYLAVTGTGHSRSALAGLLWSDLPEPAARANLRLVLTKLRRVLPEHLAVTRQSVALDDRPGVWVDAAEVARAAAGPDDAGLLAAVRLCRGDLLAGFDVAGAPLFDDWQAAQRAATRADMLSLMDRAVRCAAARADAVAGIEVARRMLALEPLHEEAHRALMCFLAEDGRRSAALAQYETCRYLLDEELGGRPSADTVALRDEIAAGAGGFTRLGAAAPPRAEPDRAAPGLPRPLTGLIGRGEELARLDGLLDDPACRLVTLVGPGGIGKTRLAVEVAATRRHRHRDGAVFVSFAGTGPAGPDEAADLVVANLARVLGLSMAVPRDPLDLLADHLSGRELLLVLDNLEHLRDAAGVIDHLLRRAPGTQVLVTSRRRLGLGAEWLVEVPGLPCPPPGAGADGYAAVQLFEERARLLRPGFVTGADLEGTARVCRLVSGVPLAIELAARWVRSARPAAIADRLGRGLELLETTAPDVERRHRSVRAVIDWSWHLLTDEEERALQRLSVFRGGFDLDAAAAVAGAGLPLLAGLVDQSLVTVGEDGRYDMHELLRQYAAERLAADAGRQSRARLRHAEHYAALLPAPAEFLAEDPGFLDAEAGNLRAATELLVREADPATLDAHLLRIWSLYRHLGWFREAQAALGAALDRPDGTRLERGRWHRMLGEAHQQLGAAVPARDHLEQALDLLDSPVPASAPGRLAVFIAEMATRALRGLRPGGRAARPRHRAAARERSATNFAISEVYWVRDEQLAVLPSSIRALNEAERTGDIDLTARAQAGLGMVLGAAGFRRLARGHIRAACAAAERTGNPVTICWVGIMSALHGIGAGDWAAVDAGTARALALRERTPMYRWTDELLLASAVAWHLAARHEQAAAAAAEGIAAGAGRRDPVVHLWGLLVLMETTLRTDPRDPALPRRHEEAVRLLPAANRVDAARVHVAGARLHLAAGRAAQAWQAVRAADDLLGPGPSYEQYALEAHAGVPEICLALLELGGEHPAELRSTAAGATRRLRRYARRYPMARPRALLCRGRQARLDGRAAGARRALARAAREAERLRMPYELARAHEELGHDLSAGQRSPLGLDGAEHRRLAIAGFRAIGCGPGTRGLAGLPVRT</sequence>
<evidence type="ECO:0000313" key="3">
    <source>
        <dbReference type="Proteomes" id="UP000578112"/>
    </source>
</evidence>
<keyword evidence="2" id="KW-0238">DNA-binding</keyword>
<dbReference type="InterPro" id="IPR005158">
    <property type="entry name" value="BTAD"/>
</dbReference>
<dbReference type="InterPro" id="IPR011990">
    <property type="entry name" value="TPR-like_helical_dom_sf"/>
</dbReference>
<dbReference type="SMART" id="SM01043">
    <property type="entry name" value="BTAD"/>
    <property type="match status" value="1"/>
</dbReference>
<evidence type="ECO:0000313" key="2">
    <source>
        <dbReference type="EMBL" id="MBB4763795.1"/>
    </source>
</evidence>
<dbReference type="PANTHER" id="PTHR47691:SF3">
    <property type="entry name" value="HTH-TYPE TRANSCRIPTIONAL REGULATOR RV0890C-RELATED"/>
    <property type="match status" value="1"/>
</dbReference>
<organism evidence="2 3">
    <name type="scientific">Actinoplanes digitatis</name>
    <dbReference type="NCBI Taxonomy" id="1868"/>
    <lineage>
        <taxon>Bacteria</taxon>
        <taxon>Bacillati</taxon>
        <taxon>Actinomycetota</taxon>
        <taxon>Actinomycetes</taxon>
        <taxon>Micromonosporales</taxon>
        <taxon>Micromonosporaceae</taxon>
        <taxon>Actinoplanes</taxon>
    </lineage>
</organism>
<protein>
    <submittedName>
        <fullName evidence="2">Putative ATPase/DNA-binding SARP family transcriptional activator</fullName>
    </submittedName>
</protein>
<dbReference type="SUPFAM" id="SSF52540">
    <property type="entry name" value="P-loop containing nucleoside triphosphate hydrolases"/>
    <property type="match status" value="1"/>
</dbReference>
<dbReference type="RefSeq" id="WP_184995056.1">
    <property type="nucleotide sequence ID" value="NZ_BOMK01000041.1"/>
</dbReference>
<comment type="caution">
    <text evidence="2">The sequence shown here is derived from an EMBL/GenBank/DDBJ whole genome shotgun (WGS) entry which is preliminary data.</text>
</comment>
<keyword evidence="3" id="KW-1185">Reference proteome</keyword>
<reference evidence="2 3" key="1">
    <citation type="submission" date="2020-08" db="EMBL/GenBank/DDBJ databases">
        <title>Sequencing the genomes of 1000 actinobacteria strains.</title>
        <authorList>
            <person name="Klenk H.-P."/>
        </authorList>
    </citation>
    <scope>NUCLEOTIDE SEQUENCE [LARGE SCALE GENOMIC DNA]</scope>
    <source>
        <strain evidence="2 3">DSM 43149</strain>
    </source>
</reference>
<dbReference type="PRINTS" id="PR00364">
    <property type="entry name" value="DISEASERSIST"/>
</dbReference>
<dbReference type="Pfam" id="PF03704">
    <property type="entry name" value="BTAD"/>
    <property type="match status" value="1"/>
</dbReference>
<accession>A0A7W7HZT2</accession>
<feature type="domain" description="Bacterial transcriptional activator" evidence="1">
    <location>
        <begin position="99"/>
        <end position="239"/>
    </location>
</feature>
<dbReference type="InterPro" id="IPR027417">
    <property type="entry name" value="P-loop_NTPase"/>
</dbReference>
<dbReference type="Gene3D" id="3.40.50.300">
    <property type="entry name" value="P-loop containing nucleotide triphosphate hydrolases"/>
    <property type="match status" value="1"/>
</dbReference>
<dbReference type="AlphaFoldDB" id="A0A7W7HZT2"/>
<dbReference type="SUPFAM" id="SSF48452">
    <property type="entry name" value="TPR-like"/>
    <property type="match status" value="1"/>
</dbReference>
<proteinExistence type="predicted"/>
<dbReference type="PANTHER" id="PTHR47691">
    <property type="entry name" value="REGULATOR-RELATED"/>
    <property type="match status" value="1"/>
</dbReference>
<name>A0A7W7HZT2_9ACTN</name>
<dbReference type="EMBL" id="JACHNH010000001">
    <property type="protein sequence ID" value="MBB4763795.1"/>
    <property type="molecule type" value="Genomic_DNA"/>
</dbReference>
<evidence type="ECO:0000259" key="1">
    <source>
        <dbReference type="SMART" id="SM01043"/>
    </source>
</evidence>
<dbReference type="GO" id="GO:0003677">
    <property type="term" value="F:DNA binding"/>
    <property type="evidence" value="ECO:0007669"/>
    <property type="project" value="UniProtKB-KW"/>
</dbReference>
<dbReference type="Proteomes" id="UP000578112">
    <property type="component" value="Unassembled WGS sequence"/>
</dbReference>